<dbReference type="KEGG" id="tio:INP52_04920"/>
<sequence>MSQERHIPVFEGVTTRIVRLRPSDGPVSMARDLPGGSLLVGGCWRGMCTLRHGALRLLVAPGDLCLLVARPSLGEELVALDDFEGLFVSLSAEGLSEQTHAVLVAFDVSPQDLLARIPAGTGFSWLTECPRVAHAMCEMDIRSMGRMGAGAYRLKTIELLHAICQASPGERCDCCASTLAAHEDIACRAQRAMTQNLRLPKTIDGLAGECHTSPTVLKQSFREVFGVSVYQWYRSYRIRRAAEMLSADSRLTVSEAAAAVGYSSHSKFSRAFGAVIGETPSAWRARVAVGER</sequence>
<organism evidence="5 6">
    <name type="scientific">Thermophilibacter immobilis</name>
    <dbReference type="NCBI Taxonomy" id="2779519"/>
    <lineage>
        <taxon>Bacteria</taxon>
        <taxon>Bacillati</taxon>
        <taxon>Actinomycetota</taxon>
        <taxon>Coriobacteriia</taxon>
        <taxon>Coriobacteriales</taxon>
        <taxon>Atopobiaceae</taxon>
        <taxon>Thermophilibacter</taxon>
    </lineage>
</organism>
<evidence type="ECO:0000256" key="3">
    <source>
        <dbReference type="ARBA" id="ARBA00023163"/>
    </source>
</evidence>
<feature type="domain" description="HTH araC/xylS-type" evidence="4">
    <location>
        <begin position="187"/>
        <end position="286"/>
    </location>
</feature>
<dbReference type="InterPro" id="IPR018060">
    <property type="entry name" value="HTH_AraC"/>
</dbReference>
<keyword evidence="6" id="KW-1185">Reference proteome</keyword>
<dbReference type="GO" id="GO:0003700">
    <property type="term" value="F:DNA-binding transcription factor activity"/>
    <property type="evidence" value="ECO:0007669"/>
    <property type="project" value="InterPro"/>
</dbReference>
<evidence type="ECO:0000313" key="5">
    <source>
        <dbReference type="EMBL" id="QOY59797.1"/>
    </source>
</evidence>
<accession>A0A7S7M7F4</accession>
<keyword evidence="2" id="KW-0238">DNA-binding</keyword>
<keyword evidence="3" id="KW-0804">Transcription</keyword>
<dbReference type="PANTHER" id="PTHR47893">
    <property type="entry name" value="REGULATORY PROTEIN PCHR"/>
    <property type="match status" value="1"/>
</dbReference>
<dbReference type="GO" id="GO:0043565">
    <property type="term" value="F:sequence-specific DNA binding"/>
    <property type="evidence" value="ECO:0007669"/>
    <property type="project" value="InterPro"/>
</dbReference>
<evidence type="ECO:0000256" key="1">
    <source>
        <dbReference type="ARBA" id="ARBA00023015"/>
    </source>
</evidence>
<evidence type="ECO:0000256" key="2">
    <source>
        <dbReference type="ARBA" id="ARBA00023125"/>
    </source>
</evidence>
<dbReference type="InterPro" id="IPR053142">
    <property type="entry name" value="PchR_regulatory_protein"/>
</dbReference>
<dbReference type="RefSeq" id="WP_194369566.1">
    <property type="nucleotide sequence ID" value="NZ_CP063767.1"/>
</dbReference>
<dbReference type="PROSITE" id="PS01124">
    <property type="entry name" value="HTH_ARAC_FAMILY_2"/>
    <property type="match status" value="1"/>
</dbReference>
<name>A0A7S7M7F4_9ACTN</name>
<gene>
    <name evidence="5" type="ORF">INP52_04920</name>
</gene>
<dbReference type="Proteomes" id="UP000593735">
    <property type="component" value="Chromosome"/>
</dbReference>
<dbReference type="Gene3D" id="1.10.10.60">
    <property type="entry name" value="Homeodomain-like"/>
    <property type="match status" value="1"/>
</dbReference>
<dbReference type="AlphaFoldDB" id="A0A7S7M7F4"/>
<dbReference type="PROSITE" id="PS00041">
    <property type="entry name" value="HTH_ARAC_FAMILY_1"/>
    <property type="match status" value="1"/>
</dbReference>
<dbReference type="SUPFAM" id="SSF46689">
    <property type="entry name" value="Homeodomain-like"/>
    <property type="match status" value="2"/>
</dbReference>
<dbReference type="InterPro" id="IPR009057">
    <property type="entry name" value="Homeodomain-like_sf"/>
</dbReference>
<evidence type="ECO:0000313" key="6">
    <source>
        <dbReference type="Proteomes" id="UP000593735"/>
    </source>
</evidence>
<dbReference type="EMBL" id="CP063767">
    <property type="protein sequence ID" value="QOY59797.1"/>
    <property type="molecule type" value="Genomic_DNA"/>
</dbReference>
<dbReference type="SMART" id="SM00342">
    <property type="entry name" value="HTH_ARAC"/>
    <property type="match status" value="1"/>
</dbReference>
<protein>
    <submittedName>
        <fullName evidence="5">Helix-turn-helix transcriptional regulator</fullName>
    </submittedName>
</protein>
<dbReference type="PANTHER" id="PTHR47893:SF1">
    <property type="entry name" value="REGULATORY PROTEIN PCHR"/>
    <property type="match status" value="1"/>
</dbReference>
<keyword evidence="1" id="KW-0805">Transcription regulation</keyword>
<dbReference type="Pfam" id="PF12833">
    <property type="entry name" value="HTH_18"/>
    <property type="match status" value="1"/>
</dbReference>
<proteinExistence type="predicted"/>
<dbReference type="InterPro" id="IPR018062">
    <property type="entry name" value="HTH_AraC-typ_CS"/>
</dbReference>
<reference evidence="5 6" key="1">
    <citation type="submission" date="2020-10" db="EMBL/GenBank/DDBJ databases">
        <title>Olsenella immobilis sp.nov., isolated from the mud in a fermentation cellar used for the production of Chinese strong-flavoured liquor.</title>
        <authorList>
            <person name="Lu L."/>
        </authorList>
    </citation>
    <scope>NUCLEOTIDE SEQUENCE [LARGE SCALE GENOMIC DNA]</scope>
    <source>
        <strain evidence="5 6">LZLJ-2</strain>
    </source>
</reference>
<evidence type="ECO:0000259" key="4">
    <source>
        <dbReference type="PROSITE" id="PS01124"/>
    </source>
</evidence>